<dbReference type="Proteomes" id="UP000186026">
    <property type="component" value="Unassembled WGS sequence"/>
</dbReference>
<gene>
    <name evidence="1" type="ORF">SAMN05421761_101113</name>
</gene>
<dbReference type="OrthoDB" id="9799912at2"/>
<protein>
    <submittedName>
        <fullName evidence="1">mRNA interferase HigB</fullName>
    </submittedName>
</protein>
<dbReference type="GO" id="GO:0110001">
    <property type="term" value="C:toxin-antitoxin complex"/>
    <property type="evidence" value="ECO:0007669"/>
    <property type="project" value="InterPro"/>
</dbReference>
<dbReference type="InterPro" id="IPR018669">
    <property type="entry name" value="Toxin_HigB"/>
</dbReference>
<dbReference type="GO" id="GO:0004519">
    <property type="term" value="F:endonuclease activity"/>
    <property type="evidence" value="ECO:0007669"/>
    <property type="project" value="InterPro"/>
</dbReference>
<evidence type="ECO:0000313" key="2">
    <source>
        <dbReference type="Proteomes" id="UP000186026"/>
    </source>
</evidence>
<name>A0A1N7JLB4_9BACT</name>
<proteinExistence type="predicted"/>
<dbReference type="Pfam" id="PF09907">
    <property type="entry name" value="HigB_toxin"/>
    <property type="match status" value="1"/>
</dbReference>
<dbReference type="AlphaFoldDB" id="A0A1N7JLB4"/>
<dbReference type="GO" id="GO:0003723">
    <property type="term" value="F:RNA binding"/>
    <property type="evidence" value="ECO:0007669"/>
    <property type="project" value="InterPro"/>
</dbReference>
<dbReference type="STRING" id="529505.SAMN05421761_101113"/>
<reference evidence="2" key="1">
    <citation type="submission" date="2017-01" db="EMBL/GenBank/DDBJ databases">
        <authorList>
            <person name="Varghese N."/>
            <person name="Submissions S."/>
        </authorList>
    </citation>
    <scope>NUCLEOTIDE SEQUENCE [LARGE SCALE GENOMIC DNA]</scope>
    <source>
        <strain evidence="2">DSM 46698</strain>
    </source>
</reference>
<evidence type="ECO:0000313" key="1">
    <source>
        <dbReference type="EMBL" id="SIS50041.1"/>
    </source>
</evidence>
<keyword evidence="2" id="KW-1185">Reference proteome</keyword>
<sequence length="101" mass="11879">MKNIIALRNLVKFYEKHPDAKASLETWISITKGADWQKSMDVVKDFPDADPVKNNRVVFNIARNKYRLIVQVSYVRQWVFIKFIGTHTEYDKVDANTVDQF</sequence>
<accession>A0A1N7JLB4</accession>
<dbReference type="EMBL" id="FTOP01000001">
    <property type="protein sequence ID" value="SIS50041.1"/>
    <property type="molecule type" value="Genomic_DNA"/>
</dbReference>
<dbReference type="RefSeq" id="WP_076497527.1">
    <property type="nucleotide sequence ID" value="NZ_FTOP01000001.1"/>
</dbReference>
<organism evidence="1 2">
    <name type="scientific">Belliella pelovolcani</name>
    <dbReference type="NCBI Taxonomy" id="529505"/>
    <lineage>
        <taxon>Bacteria</taxon>
        <taxon>Pseudomonadati</taxon>
        <taxon>Bacteroidota</taxon>
        <taxon>Cytophagia</taxon>
        <taxon>Cytophagales</taxon>
        <taxon>Cyclobacteriaceae</taxon>
        <taxon>Belliella</taxon>
    </lineage>
</organism>